<dbReference type="AlphaFoldDB" id="A0A162CSH4"/>
<dbReference type="OrthoDB" id="1115009at2"/>
<organism evidence="1 2">
    <name type="scientific">Aquimarina aggregata</name>
    <dbReference type="NCBI Taxonomy" id="1642818"/>
    <lineage>
        <taxon>Bacteria</taxon>
        <taxon>Pseudomonadati</taxon>
        <taxon>Bacteroidota</taxon>
        <taxon>Flavobacteriia</taxon>
        <taxon>Flavobacteriales</taxon>
        <taxon>Flavobacteriaceae</taxon>
        <taxon>Aquimarina</taxon>
    </lineage>
</organism>
<dbReference type="EMBL" id="LQRT01000004">
    <property type="protein sequence ID" value="KZS41514.1"/>
    <property type="molecule type" value="Genomic_DNA"/>
</dbReference>
<gene>
    <name evidence="1" type="ORF">AWE51_21135</name>
</gene>
<dbReference type="Proteomes" id="UP000076715">
    <property type="component" value="Unassembled WGS sequence"/>
</dbReference>
<evidence type="ECO:0000313" key="2">
    <source>
        <dbReference type="Proteomes" id="UP000076715"/>
    </source>
</evidence>
<evidence type="ECO:0008006" key="3">
    <source>
        <dbReference type="Google" id="ProtNLM"/>
    </source>
</evidence>
<dbReference type="STRING" id="1642818.AWE51_21135"/>
<protein>
    <recommendedName>
        <fullName evidence="3">DUF4249 domain-containing protein</fullName>
    </recommendedName>
</protein>
<reference evidence="1 2" key="1">
    <citation type="submission" date="2016-01" db="EMBL/GenBank/DDBJ databases">
        <title>The draft genome sequence of Aquimarina sp. RZW4-3-2.</title>
        <authorList>
            <person name="Wang Y."/>
        </authorList>
    </citation>
    <scope>NUCLEOTIDE SEQUENCE [LARGE SCALE GENOMIC DNA]</scope>
    <source>
        <strain evidence="1 2">RZW4-3-2</strain>
    </source>
</reference>
<dbReference type="InterPro" id="IPR025345">
    <property type="entry name" value="DUF4249"/>
</dbReference>
<dbReference type="Pfam" id="PF14054">
    <property type="entry name" value="DUF4249"/>
    <property type="match status" value="1"/>
</dbReference>
<keyword evidence="2" id="KW-1185">Reference proteome</keyword>
<name>A0A162CSH4_9FLAO</name>
<comment type="caution">
    <text evidence="1">The sequence shown here is derived from an EMBL/GenBank/DDBJ whole genome shotgun (WGS) entry which is preliminary data.</text>
</comment>
<accession>A0A162CSH4</accession>
<proteinExistence type="predicted"/>
<evidence type="ECO:0000313" key="1">
    <source>
        <dbReference type="EMBL" id="KZS41514.1"/>
    </source>
</evidence>
<sequence length="281" mass="31591">MKYFQYITLVLVSIFLQSCETSVDASGLLNQEQLVVINGFLSPQDTTLKIRVSKSRSKASTDTSSLLITDATVTITDETDNEVMLTYNATTSNYEAPATDLPIMPGKKYFLKVMAEGEEYKSSCTIPLERVTRVEQEIKLETRDDFFGNREMKLTVEDIKDVSNYYIVGAVVTGRFPGGGDTDVSVDFEFNKFVTDTNRENTVVNADGFFFLSEDTEITKIVIRVANNEKLLYDSLRAEFFNKENEDNPFIEPVISPTNIEGKNGFGVFGGYQFVEFEITP</sequence>
<dbReference type="PROSITE" id="PS51257">
    <property type="entry name" value="PROKAR_LIPOPROTEIN"/>
    <property type="match status" value="1"/>
</dbReference>
<dbReference type="RefSeq" id="WP_066311793.1">
    <property type="nucleotide sequence ID" value="NZ_CANLSS010000014.1"/>
</dbReference>